<feature type="transmembrane region" description="Helical" evidence="8">
    <location>
        <begin position="245"/>
        <end position="265"/>
    </location>
</feature>
<keyword evidence="13" id="KW-1185">Reference proteome</keyword>
<feature type="transmembrane region" description="Helical" evidence="8">
    <location>
        <begin position="163"/>
        <end position="186"/>
    </location>
</feature>
<evidence type="ECO:0000313" key="9">
    <source>
        <dbReference type="EMBL" id="CAF0798465.1"/>
    </source>
</evidence>
<comment type="caution">
    <text evidence="10">The sequence shown here is derived from an EMBL/GenBank/DDBJ whole genome shotgun (WGS) entry which is preliminary data.</text>
</comment>
<dbReference type="Proteomes" id="UP000677228">
    <property type="component" value="Unassembled WGS sequence"/>
</dbReference>
<feature type="transmembrane region" description="Helical" evidence="8">
    <location>
        <begin position="125"/>
        <end position="143"/>
    </location>
</feature>
<evidence type="ECO:0000256" key="8">
    <source>
        <dbReference type="SAM" id="Phobius"/>
    </source>
</evidence>
<dbReference type="EMBL" id="CAJOBC010001614">
    <property type="protein sequence ID" value="CAF3688607.1"/>
    <property type="molecule type" value="Genomic_DNA"/>
</dbReference>
<dbReference type="SUPFAM" id="SSF103481">
    <property type="entry name" value="Multidrug resistance efflux transporter EmrE"/>
    <property type="match status" value="1"/>
</dbReference>
<feature type="transmembrane region" description="Helical" evidence="8">
    <location>
        <begin position="277"/>
        <end position="299"/>
    </location>
</feature>
<feature type="transmembrane region" description="Helical" evidence="8">
    <location>
        <begin position="305"/>
        <end position="324"/>
    </location>
</feature>
<dbReference type="PANTHER" id="PTHR10778">
    <property type="entry name" value="SOLUTE CARRIER FAMILY 35 MEMBER B"/>
    <property type="match status" value="1"/>
</dbReference>
<gene>
    <name evidence="10" type="ORF">GPM918_LOCUS8944</name>
    <name evidence="9" type="ORF">OVA965_LOCUS4516</name>
    <name evidence="12" type="ORF">SRO942_LOCUS8945</name>
    <name evidence="11" type="ORF">TMI583_LOCUS4514</name>
</gene>
<feature type="transmembrane region" description="Helical" evidence="8">
    <location>
        <begin position="96"/>
        <end position="113"/>
    </location>
</feature>
<dbReference type="OrthoDB" id="999962at2759"/>
<evidence type="ECO:0000313" key="11">
    <source>
        <dbReference type="EMBL" id="CAF3581676.1"/>
    </source>
</evidence>
<keyword evidence="7 8" id="KW-0472">Membrane</keyword>
<dbReference type="GO" id="GO:0005462">
    <property type="term" value="F:UDP-N-acetylglucosamine transmembrane transporter activity"/>
    <property type="evidence" value="ECO:0007669"/>
    <property type="project" value="TreeGrafter"/>
</dbReference>
<keyword evidence="3" id="KW-0813">Transport</keyword>
<dbReference type="Pfam" id="PF08449">
    <property type="entry name" value="UAA"/>
    <property type="match status" value="1"/>
</dbReference>
<dbReference type="EMBL" id="CAJNOQ010001614">
    <property type="protein sequence ID" value="CAF0906996.1"/>
    <property type="molecule type" value="Genomic_DNA"/>
</dbReference>
<evidence type="ECO:0000256" key="6">
    <source>
        <dbReference type="ARBA" id="ARBA00022989"/>
    </source>
</evidence>
<dbReference type="EMBL" id="CAJOBA010001191">
    <property type="protein sequence ID" value="CAF3581676.1"/>
    <property type="molecule type" value="Genomic_DNA"/>
</dbReference>
<evidence type="ECO:0000313" key="10">
    <source>
        <dbReference type="EMBL" id="CAF0906996.1"/>
    </source>
</evidence>
<name>A0A814A2F9_9BILA</name>
<dbReference type="InterPro" id="IPR013657">
    <property type="entry name" value="SCL35B1-4/HUT1"/>
</dbReference>
<evidence type="ECO:0000313" key="13">
    <source>
        <dbReference type="Proteomes" id="UP000663829"/>
    </source>
</evidence>
<keyword evidence="4" id="KW-0762">Sugar transport</keyword>
<accession>A0A814A2F9</accession>
<comment type="subcellular location">
    <subcellularLocation>
        <location evidence="1">Endomembrane system</location>
        <topology evidence="1">Multi-pass membrane protein</topology>
    </subcellularLocation>
</comment>
<dbReference type="PANTHER" id="PTHR10778:SF4">
    <property type="entry name" value="NUCLEOTIDE SUGAR TRANSPORTER SLC35B4"/>
    <property type="match status" value="1"/>
</dbReference>
<evidence type="ECO:0000256" key="2">
    <source>
        <dbReference type="ARBA" id="ARBA00010694"/>
    </source>
</evidence>
<evidence type="ECO:0000256" key="5">
    <source>
        <dbReference type="ARBA" id="ARBA00022692"/>
    </source>
</evidence>
<dbReference type="AlphaFoldDB" id="A0A814A2F9"/>
<dbReference type="EMBL" id="CAJNOK010001191">
    <property type="protein sequence ID" value="CAF0798465.1"/>
    <property type="molecule type" value="Genomic_DNA"/>
</dbReference>
<sequence>MNLVYQTIALIFIGCCSNVIFLELIIRPYPGSGNIITFAQFLFIAIEGFINYSKFGRVQPQIPLKHYFVMVTMFFLVSVINNYALNFDIAMPLHMIFRSGSLIANLILGMFLLGKRYSARQISAVLLITFGIILCTVASSQSLPKNKTKVEENEHEQPVLLEYFKWFIGIGMLVFALIVSALMGIYQEKLYRDFGKYPDEALYYSVSKIHLLPLPAFMLFTSNIWQHVQLFNKSTWFPLPYFTHIGLPIMWLYLMCNMCTQYLCIRSVFILTTECSSLVVTLVITLRKFISLVFSIIYFQNEFTIYHWLGTIAVFLGTFLFSNVHEEILNRLHLTTKKKDNHSHIE</sequence>
<dbReference type="GO" id="GO:0005789">
    <property type="term" value="C:endoplasmic reticulum membrane"/>
    <property type="evidence" value="ECO:0007669"/>
    <property type="project" value="TreeGrafter"/>
</dbReference>
<evidence type="ECO:0008006" key="14">
    <source>
        <dbReference type="Google" id="ProtNLM"/>
    </source>
</evidence>
<feature type="transmembrane region" description="Helical" evidence="8">
    <location>
        <begin position="7"/>
        <end position="26"/>
    </location>
</feature>
<evidence type="ECO:0000256" key="1">
    <source>
        <dbReference type="ARBA" id="ARBA00004127"/>
    </source>
</evidence>
<evidence type="ECO:0000256" key="4">
    <source>
        <dbReference type="ARBA" id="ARBA00022597"/>
    </source>
</evidence>
<feature type="transmembrane region" description="Helical" evidence="8">
    <location>
        <begin position="32"/>
        <end position="52"/>
    </location>
</feature>
<keyword evidence="5 8" id="KW-0812">Transmembrane</keyword>
<protein>
    <recommendedName>
        <fullName evidence="14">UDP-xylose and UDP-N-acetylglucosamine transporter</fullName>
    </recommendedName>
</protein>
<proteinExistence type="inferred from homology"/>
<dbReference type="InterPro" id="IPR037185">
    <property type="entry name" value="EmrE-like"/>
</dbReference>
<keyword evidence="6 8" id="KW-1133">Transmembrane helix</keyword>
<evidence type="ECO:0000256" key="3">
    <source>
        <dbReference type="ARBA" id="ARBA00022448"/>
    </source>
</evidence>
<feature type="transmembrane region" description="Helical" evidence="8">
    <location>
        <begin position="206"/>
        <end position="225"/>
    </location>
</feature>
<dbReference type="GO" id="GO:0000139">
    <property type="term" value="C:Golgi membrane"/>
    <property type="evidence" value="ECO:0007669"/>
    <property type="project" value="TreeGrafter"/>
</dbReference>
<evidence type="ECO:0000256" key="7">
    <source>
        <dbReference type="ARBA" id="ARBA00023136"/>
    </source>
</evidence>
<dbReference type="Proteomes" id="UP000663829">
    <property type="component" value="Unassembled WGS sequence"/>
</dbReference>
<dbReference type="Proteomes" id="UP000682733">
    <property type="component" value="Unassembled WGS sequence"/>
</dbReference>
<dbReference type="Proteomes" id="UP000681722">
    <property type="component" value="Unassembled WGS sequence"/>
</dbReference>
<comment type="similarity">
    <text evidence="2">Belongs to the nucleotide-sugar transporter family. SLC35B subfamily.</text>
</comment>
<evidence type="ECO:0000313" key="12">
    <source>
        <dbReference type="EMBL" id="CAF3688607.1"/>
    </source>
</evidence>
<organism evidence="10 13">
    <name type="scientific">Didymodactylos carnosus</name>
    <dbReference type="NCBI Taxonomy" id="1234261"/>
    <lineage>
        <taxon>Eukaryota</taxon>
        <taxon>Metazoa</taxon>
        <taxon>Spiralia</taxon>
        <taxon>Gnathifera</taxon>
        <taxon>Rotifera</taxon>
        <taxon>Eurotatoria</taxon>
        <taxon>Bdelloidea</taxon>
        <taxon>Philodinida</taxon>
        <taxon>Philodinidae</taxon>
        <taxon>Didymodactylos</taxon>
    </lineage>
</organism>
<reference evidence="10" key="1">
    <citation type="submission" date="2021-02" db="EMBL/GenBank/DDBJ databases">
        <authorList>
            <person name="Nowell W R."/>
        </authorList>
    </citation>
    <scope>NUCLEOTIDE SEQUENCE</scope>
</reference>
<feature type="transmembrane region" description="Helical" evidence="8">
    <location>
        <begin position="64"/>
        <end position="84"/>
    </location>
</feature>
<dbReference type="GO" id="GO:0005464">
    <property type="term" value="F:UDP-xylose transmembrane transporter activity"/>
    <property type="evidence" value="ECO:0007669"/>
    <property type="project" value="TreeGrafter"/>
</dbReference>